<accession>A0AA38GTI7</accession>
<keyword evidence="3" id="KW-1185">Reference proteome</keyword>
<comment type="caution">
    <text evidence="2">The sequence shown here is derived from an EMBL/GenBank/DDBJ whole genome shotgun (WGS) entry which is preliminary data.</text>
</comment>
<evidence type="ECO:0000313" key="3">
    <source>
        <dbReference type="Proteomes" id="UP000824469"/>
    </source>
</evidence>
<feature type="compositionally biased region" description="Polar residues" evidence="1">
    <location>
        <begin position="1"/>
        <end position="26"/>
    </location>
</feature>
<sequence length="66" mass="7349">LAQMQQPKPSGSNNITLTREPGSSPQVFLRPQISRQSDPYLLLGDKYLAHYAGSEQRSQNMYPSIG</sequence>
<dbReference type="EMBL" id="JAHRHJ020000001">
    <property type="protein sequence ID" value="KAH9329454.1"/>
    <property type="molecule type" value="Genomic_DNA"/>
</dbReference>
<reference evidence="2 3" key="1">
    <citation type="journal article" date="2021" name="Nat. Plants">
        <title>The Taxus genome provides insights into paclitaxel biosynthesis.</title>
        <authorList>
            <person name="Xiong X."/>
            <person name="Gou J."/>
            <person name="Liao Q."/>
            <person name="Li Y."/>
            <person name="Zhou Q."/>
            <person name="Bi G."/>
            <person name="Li C."/>
            <person name="Du R."/>
            <person name="Wang X."/>
            <person name="Sun T."/>
            <person name="Guo L."/>
            <person name="Liang H."/>
            <person name="Lu P."/>
            <person name="Wu Y."/>
            <person name="Zhang Z."/>
            <person name="Ro D.K."/>
            <person name="Shang Y."/>
            <person name="Huang S."/>
            <person name="Yan J."/>
        </authorList>
    </citation>
    <scope>NUCLEOTIDE SEQUENCE [LARGE SCALE GENOMIC DNA]</scope>
    <source>
        <strain evidence="2">Ta-2019</strain>
    </source>
</reference>
<dbReference type="Proteomes" id="UP000824469">
    <property type="component" value="Unassembled WGS sequence"/>
</dbReference>
<feature type="non-terminal residue" evidence="2">
    <location>
        <position position="1"/>
    </location>
</feature>
<evidence type="ECO:0000313" key="2">
    <source>
        <dbReference type="EMBL" id="KAH9329454.1"/>
    </source>
</evidence>
<dbReference type="AlphaFoldDB" id="A0AA38GTI7"/>
<evidence type="ECO:0000256" key="1">
    <source>
        <dbReference type="SAM" id="MobiDB-lite"/>
    </source>
</evidence>
<proteinExistence type="predicted"/>
<name>A0AA38GTI7_TAXCH</name>
<gene>
    <name evidence="2" type="ORF">KI387_001562</name>
</gene>
<organism evidence="2 3">
    <name type="scientific">Taxus chinensis</name>
    <name type="common">Chinese yew</name>
    <name type="synonym">Taxus wallichiana var. chinensis</name>
    <dbReference type="NCBI Taxonomy" id="29808"/>
    <lineage>
        <taxon>Eukaryota</taxon>
        <taxon>Viridiplantae</taxon>
        <taxon>Streptophyta</taxon>
        <taxon>Embryophyta</taxon>
        <taxon>Tracheophyta</taxon>
        <taxon>Spermatophyta</taxon>
        <taxon>Pinopsida</taxon>
        <taxon>Pinidae</taxon>
        <taxon>Conifers II</taxon>
        <taxon>Cupressales</taxon>
        <taxon>Taxaceae</taxon>
        <taxon>Taxus</taxon>
    </lineage>
</organism>
<feature type="region of interest" description="Disordered" evidence="1">
    <location>
        <begin position="1"/>
        <end position="28"/>
    </location>
</feature>
<feature type="non-terminal residue" evidence="2">
    <location>
        <position position="66"/>
    </location>
</feature>
<protein>
    <submittedName>
        <fullName evidence="2">Uncharacterized protein</fullName>
    </submittedName>
</protein>